<evidence type="ECO:0000313" key="3">
    <source>
        <dbReference type="Proteomes" id="UP000223968"/>
    </source>
</evidence>
<dbReference type="Proteomes" id="UP000223968">
    <property type="component" value="Unassembled WGS sequence"/>
</dbReference>
<name>A0A2B7Y2E1_9EURO</name>
<organism evidence="2 3">
    <name type="scientific">Helicocarpus griseus UAMH5409</name>
    <dbReference type="NCBI Taxonomy" id="1447875"/>
    <lineage>
        <taxon>Eukaryota</taxon>
        <taxon>Fungi</taxon>
        <taxon>Dikarya</taxon>
        <taxon>Ascomycota</taxon>
        <taxon>Pezizomycotina</taxon>
        <taxon>Eurotiomycetes</taxon>
        <taxon>Eurotiomycetidae</taxon>
        <taxon>Onygenales</taxon>
        <taxon>Ajellomycetaceae</taxon>
        <taxon>Helicocarpus</taxon>
    </lineage>
</organism>
<dbReference type="EMBL" id="PDNB01000026">
    <property type="protein sequence ID" value="PGH15355.1"/>
    <property type="molecule type" value="Genomic_DNA"/>
</dbReference>
<proteinExistence type="predicted"/>
<feature type="region of interest" description="Disordered" evidence="1">
    <location>
        <begin position="315"/>
        <end position="343"/>
    </location>
</feature>
<evidence type="ECO:0000256" key="1">
    <source>
        <dbReference type="SAM" id="MobiDB-lite"/>
    </source>
</evidence>
<evidence type="ECO:0008006" key="4">
    <source>
        <dbReference type="Google" id="ProtNLM"/>
    </source>
</evidence>
<gene>
    <name evidence="2" type="ORF">AJ79_02521</name>
</gene>
<evidence type="ECO:0000313" key="2">
    <source>
        <dbReference type="EMBL" id="PGH15355.1"/>
    </source>
</evidence>
<dbReference type="Gene3D" id="2.60.120.620">
    <property type="entry name" value="q2cbj1_9rhob like domain"/>
    <property type="match status" value="1"/>
</dbReference>
<dbReference type="AlphaFoldDB" id="A0A2B7Y2E1"/>
<accession>A0A2B7Y2E1</accession>
<comment type="caution">
    <text evidence="2">The sequence shown here is derived from an EMBL/GenBank/DDBJ whole genome shotgun (WGS) entry which is preliminary data.</text>
</comment>
<dbReference type="SUPFAM" id="SSF51197">
    <property type="entry name" value="Clavaminate synthase-like"/>
    <property type="match status" value="1"/>
</dbReference>
<dbReference type="OrthoDB" id="4664297at2759"/>
<keyword evidence="3" id="KW-1185">Reference proteome</keyword>
<protein>
    <recommendedName>
        <fullName evidence="4">Phytanoyl-CoA dioxygenase</fullName>
    </recommendedName>
</protein>
<sequence length="343" mass="39000">MAEQESYALTPEQIEHFLEHGYLHLKNCFSREKAAEWTKDIWTRLGYSPDDPSTWVRERINMPWHRGEHVSTFAPKAWAAICQLIGGAERFKDTEVAKWKDGFIVNLGTPGGESSWIPPKQLDNWHVDGDFFMHFLDSPEQALLVTPLFTDIKERGGGTMICTDGIDVIAKHLYEHPEGVTPRMRPRNQTSPGEKVGLEFYINVVQNCSNFVEVTGEVGDVYLMHPLMLHSASRNALRIPRVITNPPVSIKEPFNFNRAEGDPYSLVEQKTLRALGRPEGLPGWKIVGEREEVVPERVRVQQRMKEMELRRLRGEKVDDAAASRSGMGLRNDWDRAEEPSAAA</sequence>
<reference evidence="2 3" key="1">
    <citation type="submission" date="2017-10" db="EMBL/GenBank/DDBJ databases">
        <title>Comparative genomics in systemic dimorphic fungi from Ajellomycetaceae.</title>
        <authorList>
            <person name="Munoz J.F."/>
            <person name="Mcewen J.G."/>
            <person name="Clay O.K."/>
            <person name="Cuomo C.A."/>
        </authorList>
    </citation>
    <scope>NUCLEOTIDE SEQUENCE [LARGE SCALE GENOMIC DNA]</scope>
    <source>
        <strain evidence="2 3">UAMH5409</strain>
    </source>
</reference>
<feature type="compositionally biased region" description="Basic and acidic residues" evidence="1">
    <location>
        <begin position="331"/>
        <end position="343"/>
    </location>
</feature>